<dbReference type="SUPFAM" id="SSF47384">
    <property type="entry name" value="Homodimeric domain of signal transducing histidine kinase"/>
    <property type="match status" value="1"/>
</dbReference>
<comment type="catalytic activity">
    <reaction evidence="1">
        <text>ATP + protein L-histidine = ADP + protein N-phospho-L-histidine.</text>
        <dbReference type="EC" id="2.7.13.3"/>
    </reaction>
</comment>
<dbReference type="RefSeq" id="WP_111347133.1">
    <property type="nucleotide sequence ID" value="NZ_QLII01000001.1"/>
</dbReference>
<dbReference type="PANTHER" id="PTHR43065">
    <property type="entry name" value="SENSOR HISTIDINE KINASE"/>
    <property type="match status" value="1"/>
</dbReference>
<protein>
    <recommendedName>
        <fullName evidence="2">histidine kinase</fullName>
        <ecNumber evidence="2">2.7.13.3</ecNumber>
    </recommendedName>
</protein>
<dbReference type="OrthoDB" id="9806995at2"/>
<feature type="domain" description="Histidine kinase" evidence="5">
    <location>
        <begin position="293"/>
        <end position="471"/>
    </location>
</feature>
<dbReference type="PRINTS" id="PR00344">
    <property type="entry name" value="BCTRLSENSOR"/>
</dbReference>
<dbReference type="SMART" id="SM00387">
    <property type="entry name" value="HATPase_c"/>
    <property type="match status" value="1"/>
</dbReference>
<keyword evidence="7" id="KW-1185">Reference proteome</keyword>
<dbReference type="SMART" id="SM00100">
    <property type="entry name" value="cNMP"/>
    <property type="match status" value="1"/>
</dbReference>
<dbReference type="SUPFAM" id="SSF55874">
    <property type="entry name" value="ATPase domain of HSP90 chaperone/DNA topoisomerase II/histidine kinase"/>
    <property type="match status" value="1"/>
</dbReference>
<name>A0A327NP93_9BACT</name>
<dbReference type="SUPFAM" id="SSF51206">
    <property type="entry name" value="cAMP-binding domain-like"/>
    <property type="match status" value="1"/>
</dbReference>
<sequence>MNLLETLRQFPALAGVPDEQLQWLIDRSSEVDFPAETILYKPNDPVAYLILLLEGRIRIESGSNGIGDELLTYDAHSILGVLPFSRMKNFPNRLVAEKATRLLQFHRDQMTELIHTCYELTEALVHQMTTRVRDFTKLTQQNEKMASLGRLSAGLAHELNNPVAAVVRSADTLKTHMRATPEAFKTIMHLSLTDEQVDSVNTVFFGKLDQCLAKGSEKPLTLLERSSLEDDLTDWLDDHGVDDSMDLAGPLVEYCFTVADLDWILEKIGDKNLIGVINWLVNNLVTERLVLDISEASKRISTLVGSIKNYTHMDRGVGKERVQLAEGIRNTLILLDHKVRSKHISVTLNLPSDLPDVCGWPGELNQVWTNLIDNAVDALPDGGKLEISSQVDRRSEEQMAFVLTKVIDNGGGIPQDIQDKIFEPFFTTKEIGKGTGLGLDIVQGVVKHHNGSIKVQSEPGRTEFSVCLPTE</sequence>
<evidence type="ECO:0000256" key="2">
    <source>
        <dbReference type="ARBA" id="ARBA00012438"/>
    </source>
</evidence>
<proteinExistence type="predicted"/>
<dbReference type="InterPro" id="IPR004358">
    <property type="entry name" value="Sig_transdc_His_kin-like_C"/>
</dbReference>
<feature type="domain" description="Cyclic nucleotide-binding" evidence="4">
    <location>
        <begin position="12"/>
        <end position="131"/>
    </location>
</feature>
<dbReference type="InterPro" id="IPR014710">
    <property type="entry name" value="RmlC-like_jellyroll"/>
</dbReference>
<dbReference type="CDD" id="cd00082">
    <property type="entry name" value="HisKA"/>
    <property type="match status" value="1"/>
</dbReference>
<dbReference type="InterPro" id="IPR018490">
    <property type="entry name" value="cNMP-bd_dom_sf"/>
</dbReference>
<reference evidence="6 7" key="1">
    <citation type="submission" date="2018-06" db="EMBL/GenBank/DDBJ databases">
        <title>Spirosoma sp. HMF3257 Genome sequencing and assembly.</title>
        <authorList>
            <person name="Kang H."/>
            <person name="Cha I."/>
            <person name="Kim H."/>
            <person name="Kang J."/>
            <person name="Joh K."/>
        </authorList>
    </citation>
    <scope>NUCLEOTIDE SEQUENCE [LARGE SCALE GENOMIC DNA]</scope>
    <source>
        <strain evidence="6 7">HMF3257</strain>
    </source>
</reference>
<dbReference type="PROSITE" id="PS50042">
    <property type="entry name" value="CNMP_BINDING_3"/>
    <property type="match status" value="1"/>
</dbReference>
<gene>
    <name evidence="6" type="ORF">HMF3257_27830</name>
</gene>
<dbReference type="PROSITE" id="PS50109">
    <property type="entry name" value="HIS_KIN"/>
    <property type="match status" value="1"/>
</dbReference>
<dbReference type="EMBL" id="QLII01000001">
    <property type="protein sequence ID" value="RAI77042.1"/>
    <property type="molecule type" value="Genomic_DNA"/>
</dbReference>
<dbReference type="PANTHER" id="PTHR43065:SF48">
    <property type="entry name" value="HISTIDINE KINASE"/>
    <property type="match status" value="1"/>
</dbReference>
<dbReference type="Gene3D" id="1.10.287.130">
    <property type="match status" value="1"/>
</dbReference>
<dbReference type="InterPro" id="IPR005467">
    <property type="entry name" value="His_kinase_dom"/>
</dbReference>
<comment type="caution">
    <text evidence="6">The sequence shown here is derived from an EMBL/GenBank/DDBJ whole genome shotgun (WGS) entry which is preliminary data.</text>
</comment>
<keyword evidence="3" id="KW-0597">Phosphoprotein</keyword>
<dbReference type="AlphaFoldDB" id="A0A327NP93"/>
<keyword evidence="6" id="KW-0808">Transferase</keyword>
<dbReference type="InterPro" id="IPR000595">
    <property type="entry name" value="cNMP-bd_dom"/>
</dbReference>
<evidence type="ECO:0000256" key="3">
    <source>
        <dbReference type="ARBA" id="ARBA00022553"/>
    </source>
</evidence>
<dbReference type="Gene3D" id="2.60.120.10">
    <property type="entry name" value="Jelly Rolls"/>
    <property type="match status" value="1"/>
</dbReference>
<dbReference type="InterPro" id="IPR003594">
    <property type="entry name" value="HATPase_dom"/>
</dbReference>
<dbReference type="InterPro" id="IPR036097">
    <property type="entry name" value="HisK_dim/P_sf"/>
</dbReference>
<accession>A0A327NP93</accession>
<evidence type="ECO:0000259" key="5">
    <source>
        <dbReference type="PROSITE" id="PS50109"/>
    </source>
</evidence>
<evidence type="ECO:0000259" key="4">
    <source>
        <dbReference type="PROSITE" id="PS50042"/>
    </source>
</evidence>
<organism evidence="6 7">
    <name type="scientific">Spirosoma telluris</name>
    <dbReference type="NCBI Taxonomy" id="2183553"/>
    <lineage>
        <taxon>Bacteria</taxon>
        <taxon>Pseudomonadati</taxon>
        <taxon>Bacteroidota</taxon>
        <taxon>Cytophagia</taxon>
        <taxon>Cytophagales</taxon>
        <taxon>Cytophagaceae</taxon>
        <taxon>Spirosoma</taxon>
    </lineage>
</organism>
<dbReference type="EC" id="2.7.13.3" evidence="2"/>
<dbReference type="GO" id="GO:0000155">
    <property type="term" value="F:phosphorelay sensor kinase activity"/>
    <property type="evidence" value="ECO:0007669"/>
    <property type="project" value="InterPro"/>
</dbReference>
<evidence type="ECO:0000313" key="6">
    <source>
        <dbReference type="EMBL" id="RAI77042.1"/>
    </source>
</evidence>
<dbReference type="Proteomes" id="UP000249016">
    <property type="component" value="Unassembled WGS sequence"/>
</dbReference>
<dbReference type="InterPro" id="IPR003661">
    <property type="entry name" value="HisK_dim/P_dom"/>
</dbReference>
<dbReference type="Pfam" id="PF00027">
    <property type="entry name" value="cNMP_binding"/>
    <property type="match status" value="1"/>
</dbReference>
<evidence type="ECO:0000313" key="7">
    <source>
        <dbReference type="Proteomes" id="UP000249016"/>
    </source>
</evidence>
<dbReference type="CDD" id="cd00038">
    <property type="entry name" value="CAP_ED"/>
    <property type="match status" value="1"/>
</dbReference>
<evidence type="ECO:0000256" key="1">
    <source>
        <dbReference type="ARBA" id="ARBA00000085"/>
    </source>
</evidence>
<dbReference type="Pfam" id="PF02518">
    <property type="entry name" value="HATPase_c"/>
    <property type="match status" value="1"/>
</dbReference>
<keyword evidence="6" id="KW-0418">Kinase</keyword>
<dbReference type="Gene3D" id="3.30.565.10">
    <property type="entry name" value="Histidine kinase-like ATPase, C-terminal domain"/>
    <property type="match status" value="1"/>
</dbReference>
<dbReference type="InterPro" id="IPR036890">
    <property type="entry name" value="HATPase_C_sf"/>
</dbReference>